<dbReference type="PANTHER" id="PTHR43382:SF3">
    <property type="entry name" value="PROLINE--TRNA LIGASE, CHLOROPLASTIC_MITOCHONDRIAL"/>
    <property type="match status" value="1"/>
</dbReference>
<evidence type="ECO:0000256" key="6">
    <source>
        <dbReference type="ARBA" id="ARBA00029731"/>
    </source>
</evidence>
<dbReference type="Proteomes" id="UP000030680">
    <property type="component" value="Unassembled WGS sequence"/>
</dbReference>
<dbReference type="GO" id="GO:0017101">
    <property type="term" value="C:aminoacyl-tRNA synthetase multienzyme complex"/>
    <property type="evidence" value="ECO:0007669"/>
    <property type="project" value="TreeGrafter"/>
</dbReference>
<keyword evidence="4" id="KW-0067">ATP-binding</keyword>
<dbReference type="CDD" id="cd00862">
    <property type="entry name" value="ProRS_anticodon_zinc"/>
    <property type="match status" value="1"/>
</dbReference>
<dbReference type="Pfam" id="PF03129">
    <property type="entry name" value="HGTP_anticodon"/>
    <property type="match status" value="1"/>
</dbReference>
<dbReference type="Pfam" id="PF09180">
    <property type="entry name" value="ProRS-C_1"/>
    <property type="match status" value="1"/>
</dbReference>
<dbReference type="Gene3D" id="3.30.930.10">
    <property type="entry name" value="Bira Bifunctional Protein, Domain 2"/>
    <property type="match status" value="1"/>
</dbReference>
<keyword evidence="2 9" id="KW-0436">Ligase</keyword>
<dbReference type="SMART" id="SM00946">
    <property type="entry name" value="ProRS-C_1"/>
    <property type="match status" value="1"/>
</dbReference>
<dbReference type="InterPro" id="IPR004499">
    <property type="entry name" value="Pro-tRNA-ligase_IIa_arc-type"/>
</dbReference>
<dbReference type="Gramene" id="EME28601">
    <property type="protein sequence ID" value="EME28601"/>
    <property type="gene ID" value="Gasu_39770"/>
</dbReference>
<dbReference type="NCBIfam" id="TIGR00408">
    <property type="entry name" value="proS_fam_I"/>
    <property type="match status" value="1"/>
</dbReference>
<dbReference type="SUPFAM" id="SSF52954">
    <property type="entry name" value="Class II aaRS ABD-related"/>
    <property type="match status" value="1"/>
</dbReference>
<evidence type="ECO:0000256" key="7">
    <source>
        <dbReference type="ARBA" id="ARBA00047671"/>
    </source>
</evidence>
<dbReference type="InterPro" id="IPR033721">
    <property type="entry name" value="ProRS_core_arch_euk"/>
</dbReference>
<dbReference type="GO" id="GO:0005524">
    <property type="term" value="F:ATP binding"/>
    <property type="evidence" value="ECO:0007669"/>
    <property type="project" value="UniProtKB-KW"/>
</dbReference>
<dbReference type="PANTHER" id="PTHR43382">
    <property type="entry name" value="PROLYL-TRNA SYNTHETASE"/>
    <property type="match status" value="1"/>
</dbReference>
<evidence type="ECO:0000256" key="5">
    <source>
        <dbReference type="ARBA" id="ARBA00023146"/>
    </source>
</evidence>
<dbReference type="InterPro" id="IPR002314">
    <property type="entry name" value="aa-tRNA-synt_IIb"/>
</dbReference>
<dbReference type="eggNOG" id="KOG4163">
    <property type="taxonomic scope" value="Eukaryota"/>
</dbReference>
<dbReference type="FunFam" id="3.30.930.10:FF:000023">
    <property type="entry name" value="Proline--tRNA ligase"/>
    <property type="match status" value="1"/>
</dbReference>
<evidence type="ECO:0000256" key="4">
    <source>
        <dbReference type="ARBA" id="ARBA00022840"/>
    </source>
</evidence>
<dbReference type="InterPro" id="IPR036621">
    <property type="entry name" value="Anticodon-bd_dom_sf"/>
</dbReference>
<dbReference type="GO" id="GO:0006433">
    <property type="term" value="P:prolyl-tRNA aminoacylation"/>
    <property type="evidence" value="ECO:0007669"/>
    <property type="project" value="InterPro"/>
</dbReference>
<dbReference type="GO" id="GO:0004827">
    <property type="term" value="F:proline-tRNA ligase activity"/>
    <property type="evidence" value="ECO:0007669"/>
    <property type="project" value="UniProtKB-EC"/>
</dbReference>
<dbReference type="GO" id="GO:0005737">
    <property type="term" value="C:cytoplasm"/>
    <property type="evidence" value="ECO:0007669"/>
    <property type="project" value="InterPro"/>
</dbReference>
<evidence type="ECO:0000256" key="3">
    <source>
        <dbReference type="ARBA" id="ARBA00022741"/>
    </source>
</evidence>
<dbReference type="SUPFAM" id="SSF55681">
    <property type="entry name" value="Class II aaRS and biotin synthetases"/>
    <property type="match status" value="1"/>
</dbReference>
<dbReference type="HAMAP" id="MF_01571">
    <property type="entry name" value="Pro_tRNA_synth_type3"/>
    <property type="match status" value="1"/>
</dbReference>
<dbReference type="EMBL" id="KB454518">
    <property type="protein sequence ID" value="EME28601.1"/>
    <property type="molecule type" value="Genomic_DNA"/>
</dbReference>
<dbReference type="STRING" id="130081.M2VZ51"/>
<dbReference type="InterPro" id="IPR017449">
    <property type="entry name" value="Pro-tRNA_synth_II"/>
</dbReference>
<accession>M2VZ51</accession>
<evidence type="ECO:0000256" key="1">
    <source>
        <dbReference type="ARBA" id="ARBA00012831"/>
    </source>
</evidence>
<protein>
    <recommendedName>
        <fullName evidence="1">proline--tRNA ligase</fullName>
        <ecNumber evidence="1">6.1.1.15</ecNumber>
    </recommendedName>
    <alternativeName>
        <fullName evidence="6">Prolyl-tRNA synthetase</fullName>
    </alternativeName>
</protein>
<organism evidence="9 10">
    <name type="scientific">Galdieria sulphuraria</name>
    <name type="common">Red alga</name>
    <dbReference type="NCBI Taxonomy" id="130081"/>
    <lineage>
        <taxon>Eukaryota</taxon>
        <taxon>Rhodophyta</taxon>
        <taxon>Bangiophyceae</taxon>
        <taxon>Galdieriales</taxon>
        <taxon>Galdieriaceae</taxon>
        <taxon>Galdieria</taxon>
    </lineage>
</organism>
<comment type="catalytic activity">
    <reaction evidence="7">
        <text>tRNA(Pro) + L-proline + ATP = L-prolyl-tRNA(Pro) + AMP + diphosphate</text>
        <dbReference type="Rhea" id="RHEA:14305"/>
        <dbReference type="Rhea" id="RHEA-COMP:9700"/>
        <dbReference type="Rhea" id="RHEA-COMP:9702"/>
        <dbReference type="ChEBI" id="CHEBI:30616"/>
        <dbReference type="ChEBI" id="CHEBI:33019"/>
        <dbReference type="ChEBI" id="CHEBI:60039"/>
        <dbReference type="ChEBI" id="CHEBI:78442"/>
        <dbReference type="ChEBI" id="CHEBI:78532"/>
        <dbReference type="ChEBI" id="CHEBI:456215"/>
        <dbReference type="EC" id="6.1.1.15"/>
    </reaction>
</comment>
<dbReference type="KEGG" id="gsl:Gasu_39770"/>
<feature type="domain" description="Aminoacyl-transfer RNA synthetases class-II family profile" evidence="8">
    <location>
        <begin position="99"/>
        <end position="364"/>
    </location>
</feature>
<dbReference type="SUPFAM" id="SSF64586">
    <property type="entry name" value="C-terminal domain of ProRS"/>
    <property type="match status" value="1"/>
</dbReference>
<gene>
    <name evidence="9" type="ORF">Gasu_39770</name>
</gene>
<proteinExistence type="inferred from homology"/>
<dbReference type="EC" id="6.1.1.15" evidence="1"/>
<dbReference type="CDD" id="cd00778">
    <property type="entry name" value="ProRS_core_arch_euk"/>
    <property type="match status" value="1"/>
</dbReference>
<dbReference type="InterPro" id="IPR016061">
    <property type="entry name" value="Pro-tRNA_ligase_II_C"/>
</dbReference>
<dbReference type="AlphaFoldDB" id="M2VZ51"/>
<dbReference type="GeneID" id="17087460"/>
<dbReference type="InterPro" id="IPR004154">
    <property type="entry name" value="Anticodon-bd"/>
</dbReference>
<sequence length="569" mass="65791">MGLSNQWNRCASLRCLFLVHSSWKNDSKFTIHHSWNRHLACHHIGRAQKWSYKNRIPVITFSCLATDVSSKSDNKITPRSEDYSAWYLHVIQAAQLADQSAVKGCLVIRPYGYAVWELLRDHLDKLIKETGAQNAYFPLFIPQSFLSKEAEHVEGFAKECAVVTHHRLRLNTNSTLEPDPEAMLEEPLIVRPTSETLIWNMFQKWISSYRDLPLCINQWANVVRWELRTRPFLRTTEFLWQEGHTAHTNAKEAMDKAKEMLNVYTQLCEELLAIPVIKGCKSPSERFAGAEETFTIEAMMQNGWALQSGTSHFLGQNFAKAFQVYYTDTSSQEQLVWATSWGASTRLLGALIMTHSDDIGLVLPPKVAPIQVIIIPIWKSQVDKEDTLRVSQKLLEQLKGAQIRAKLDDRDYIRPGSKYFEWERKGIPLRIEIGPRDVVDGVVTIASRIGNQKKYALPCNESLTMHIQQQLENMQRCLFQQAKERMDSRTFRNVSFDEMKRRLNEKDIQKQGFFLVPWKCNAIHEERIKAETKATIRCYPFDMQHLVKNEKCFYSGEPATHMALFARAY</sequence>
<dbReference type="Gene3D" id="3.40.50.800">
    <property type="entry name" value="Anticodon-binding domain"/>
    <property type="match status" value="1"/>
</dbReference>
<dbReference type="OrthoDB" id="1350766at2759"/>
<dbReference type="RefSeq" id="XP_005705121.1">
    <property type="nucleotide sequence ID" value="XM_005705064.1"/>
</dbReference>
<keyword evidence="5 9" id="KW-0030">Aminoacyl-tRNA synthetase</keyword>
<name>M2VZ51_GALSU</name>
<dbReference type="Pfam" id="PF00587">
    <property type="entry name" value="tRNA-synt_2b"/>
    <property type="match status" value="1"/>
</dbReference>
<evidence type="ECO:0000259" key="8">
    <source>
        <dbReference type="PROSITE" id="PS50862"/>
    </source>
</evidence>
<dbReference type="InterPro" id="IPR045864">
    <property type="entry name" value="aa-tRNA-synth_II/BPL/LPL"/>
</dbReference>
<dbReference type="PROSITE" id="PS50862">
    <property type="entry name" value="AA_TRNA_LIGASE_II"/>
    <property type="match status" value="1"/>
</dbReference>
<evidence type="ECO:0000256" key="2">
    <source>
        <dbReference type="ARBA" id="ARBA00022598"/>
    </source>
</evidence>
<reference evidence="10" key="1">
    <citation type="journal article" date="2013" name="Science">
        <title>Gene transfer from bacteria and archaea facilitated evolution of an extremophilic eukaryote.</title>
        <authorList>
            <person name="Schonknecht G."/>
            <person name="Chen W.H."/>
            <person name="Ternes C.M."/>
            <person name="Barbier G.G."/>
            <person name="Shrestha R.P."/>
            <person name="Stanke M."/>
            <person name="Brautigam A."/>
            <person name="Baker B.J."/>
            <person name="Banfield J.F."/>
            <person name="Garavito R.M."/>
            <person name="Carr K."/>
            <person name="Wilkerson C."/>
            <person name="Rensing S.A."/>
            <person name="Gagneul D."/>
            <person name="Dickenson N.E."/>
            <person name="Oesterhelt C."/>
            <person name="Lercher M.J."/>
            <person name="Weber A.P."/>
        </authorList>
    </citation>
    <scope>NUCLEOTIDE SEQUENCE [LARGE SCALE GENOMIC DNA]</scope>
    <source>
        <strain evidence="10">074W</strain>
    </source>
</reference>
<keyword evidence="10" id="KW-1185">Reference proteome</keyword>
<evidence type="ECO:0000313" key="9">
    <source>
        <dbReference type="EMBL" id="EME28601.1"/>
    </source>
</evidence>
<dbReference type="OMA" id="HRWEMRT"/>
<dbReference type="InterPro" id="IPR006195">
    <property type="entry name" value="aa-tRNA-synth_II"/>
</dbReference>
<dbReference type="Gene3D" id="3.30.110.30">
    <property type="entry name" value="C-terminal domain of ProRS"/>
    <property type="match status" value="1"/>
</dbReference>
<keyword evidence="3" id="KW-0547">Nucleotide-binding</keyword>
<evidence type="ECO:0000313" key="10">
    <source>
        <dbReference type="Proteomes" id="UP000030680"/>
    </source>
</evidence>